<dbReference type="PRINTS" id="PR00081">
    <property type="entry name" value="GDHRDH"/>
</dbReference>
<dbReference type="PANTHER" id="PTHR24321:SF8">
    <property type="entry name" value="ESTRADIOL 17-BETA-DEHYDROGENASE 8-RELATED"/>
    <property type="match status" value="1"/>
</dbReference>
<evidence type="ECO:0000256" key="1">
    <source>
        <dbReference type="ARBA" id="ARBA00006484"/>
    </source>
</evidence>
<comment type="similarity">
    <text evidence="1">Belongs to the short-chain dehydrogenases/reductases (SDR) family.</text>
</comment>
<evidence type="ECO:0000313" key="4">
    <source>
        <dbReference type="Proteomes" id="UP000703590"/>
    </source>
</evidence>
<organism evidence="3 4">
    <name type="scientific">Sulfurospirillum tamanense</name>
    <dbReference type="NCBI Taxonomy" id="2813362"/>
    <lineage>
        <taxon>Bacteria</taxon>
        <taxon>Pseudomonadati</taxon>
        <taxon>Campylobacterota</taxon>
        <taxon>Epsilonproteobacteria</taxon>
        <taxon>Campylobacterales</taxon>
        <taxon>Sulfurospirillaceae</taxon>
        <taxon>Sulfurospirillum</taxon>
    </lineage>
</organism>
<protein>
    <submittedName>
        <fullName evidence="3">SDR family oxidoreductase</fullName>
    </submittedName>
</protein>
<dbReference type="PANTHER" id="PTHR24321">
    <property type="entry name" value="DEHYDROGENASES, SHORT CHAIN"/>
    <property type="match status" value="1"/>
</dbReference>
<dbReference type="Pfam" id="PF13561">
    <property type="entry name" value="adh_short_C2"/>
    <property type="match status" value="1"/>
</dbReference>
<keyword evidence="2" id="KW-0560">Oxidoreductase</keyword>
<accession>A0ABS2WRG8</accession>
<dbReference type="RefSeq" id="WP_205458820.1">
    <property type="nucleotide sequence ID" value="NZ_JAFHKK010000009.1"/>
</dbReference>
<dbReference type="InterPro" id="IPR036291">
    <property type="entry name" value="NAD(P)-bd_dom_sf"/>
</dbReference>
<keyword evidence="4" id="KW-1185">Reference proteome</keyword>
<sequence>MTILVTGAAGLIGQSIARVLVAEGYAVLGLDVAPNVAEVLEPLHVRPLHVNLSDIQTTLRAIDEALKEAPLAGLVNNAALMQHHQHLSWQGFEAMLRVNLTAPYALSRHLFPRLKATGGAIVNIASTRAHMSEPLTEGYSASKGGLLSLTHALAASFAPHVRVNTISPGWIAPIDAPHSLDDHAQHWSGRVGVPEDIAQLCAYLLGSKAGFITGAEFVADGGMTRKMLYV</sequence>
<evidence type="ECO:0000313" key="3">
    <source>
        <dbReference type="EMBL" id="MBN2964271.1"/>
    </source>
</evidence>
<name>A0ABS2WRG8_9BACT</name>
<dbReference type="PROSITE" id="PS00061">
    <property type="entry name" value="ADH_SHORT"/>
    <property type="match status" value="1"/>
</dbReference>
<dbReference type="SUPFAM" id="SSF51735">
    <property type="entry name" value="NAD(P)-binding Rossmann-fold domains"/>
    <property type="match status" value="1"/>
</dbReference>
<dbReference type="InterPro" id="IPR002347">
    <property type="entry name" value="SDR_fam"/>
</dbReference>
<reference evidence="3 4" key="3">
    <citation type="submission" date="2021-02" db="EMBL/GenBank/DDBJ databases">
        <authorList>
            <person name="Merkel A.Y."/>
        </authorList>
    </citation>
    <scope>NUCLEOTIDE SEQUENCE [LARGE SCALE GENOMIC DNA]</scope>
    <source>
        <strain evidence="3 4">T05b</strain>
    </source>
</reference>
<reference evidence="4" key="1">
    <citation type="submission" date="2021-02" db="EMBL/GenBank/DDBJ databases">
        <title>Sulfurospirillum tamanensis sp. nov.</title>
        <authorList>
            <person name="Merkel A.Y."/>
        </authorList>
    </citation>
    <scope>NUCLEOTIDE SEQUENCE [LARGE SCALE GENOMIC DNA]</scope>
    <source>
        <strain evidence="4">T05b</strain>
    </source>
</reference>
<dbReference type="Gene3D" id="3.40.50.720">
    <property type="entry name" value="NAD(P)-binding Rossmann-like Domain"/>
    <property type="match status" value="1"/>
</dbReference>
<dbReference type="Proteomes" id="UP000703590">
    <property type="component" value="Unassembled WGS sequence"/>
</dbReference>
<comment type="caution">
    <text evidence="3">The sequence shown here is derived from an EMBL/GenBank/DDBJ whole genome shotgun (WGS) entry which is preliminary data.</text>
</comment>
<dbReference type="InterPro" id="IPR020904">
    <property type="entry name" value="Sc_DH/Rdtase_CS"/>
</dbReference>
<dbReference type="EMBL" id="JAFHKK010000009">
    <property type="protein sequence ID" value="MBN2964271.1"/>
    <property type="molecule type" value="Genomic_DNA"/>
</dbReference>
<reference evidence="3 4" key="2">
    <citation type="submission" date="2021-02" db="EMBL/GenBank/DDBJ databases">
        <title>Sulfurospirillum tamanensis sp. nov.</title>
        <authorList>
            <person name="Frolova A."/>
            <person name="Merkel A."/>
            <person name="Slobodkin A."/>
        </authorList>
    </citation>
    <scope>NUCLEOTIDE SEQUENCE [LARGE SCALE GENOMIC DNA]</scope>
    <source>
        <strain evidence="3 4">T05b</strain>
    </source>
</reference>
<gene>
    <name evidence="3" type="ORF">JWV37_05735</name>
</gene>
<dbReference type="PRINTS" id="PR00080">
    <property type="entry name" value="SDRFAMILY"/>
</dbReference>
<proteinExistence type="inferred from homology"/>
<evidence type="ECO:0000256" key="2">
    <source>
        <dbReference type="ARBA" id="ARBA00023002"/>
    </source>
</evidence>